<name>A0A9P4Y0Q3_CRYP1</name>
<dbReference type="Pfam" id="PF13193">
    <property type="entry name" value="AMP-binding_C"/>
    <property type="match status" value="1"/>
</dbReference>
<dbReference type="InterPro" id="IPR045851">
    <property type="entry name" value="AMP-bd_C_sf"/>
</dbReference>
<feature type="domain" description="AMP-binding enzyme C-terminal" evidence="2">
    <location>
        <begin position="461"/>
        <end position="538"/>
    </location>
</feature>
<feature type="domain" description="AMP-dependent synthetase/ligase" evidence="1">
    <location>
        <begin position="33"/>
        <end position="410"/>
    </location>
</feature>
<dbReference type="Proteomes" id="UP000803844">
    <property type="component" value="Unassembled WGS sequence"/>
</dbReference>
<keyword evidence="4" id="KW-1185">Reference proteome</keyword>
<reference evidence="3" key="1">
    <citation type="journal article" date="2020" name="Phytopathology">
        <title>Genome sequence of the chestnut blight fungus Cryphonectria parasitica EP155: A fundamental resource for an archetypical invasive plant pathogen.</title>
        <authorList>
            <person name="Crouch J.A."/>
            <person name="Dawe A."/>
            <person name="Aerts A."/>
            <person name="Barry K."/>
            <person name="Churchill A.C.L."/>
            <person name="Grimwood J."/>
            <person name="Hillman B."/>
            <person name="Milgroom M.G."/>
            <person name="Pangilinan J."/>
            <person name="Smith M."/>
            <person name="Salamov A."/>
            <person name="Schmutz J."/>
            <person name="Yadav J."/>
            <person name="Grigoriev I.V."/>
            <person name="Nuss D."/>
        </authorList>
    </citation>
    <scope>NUCLEOTIDE SEQUENCE</scope>
    <source>
        <strain evidence="3">EP155</strain>
    </source>
</reference>
<dbReference type="PANTHER" id="PTHR24096:SF194">
    <property type="entry name" value="AMP-DEPENDENT SYNTHETASE_LIGASE DOMAIN-CONTAINING PROTEIN"/>
    <property type="match status" value="1"/>
</dbReference>
<dbReference type="RefSeq" id="XP_040775372.1">
    <property type="nucleotide sequence ID" value="XM_040917281.1"/>
</dbReference>
<gene>
    <name evidence="3" type="ORF">M406DRAFT_259158</name>
</gene>
<keyword evidence="3" id="KW-0436">Ligase</keyword>
<dbReference type="InterPro" id="IPR000873">
    <property type="entry name" value="AMP-dep_synth/lig_dom"/>
</dbReference>
<dbReference type="CDD" id="cd05911">
    <property type="entry name" value="Firefly_Luc_like"/>
    <property type="match status" value="1"/>
</dbReference>
<evidence type="ECO:0000259" key="2">
    <source>
        <dbReference type="Pfam" id="PF13193"/>
    </source>
</evidence>
<comment type="caution">
    <text evidence="3">The sequence shown here is derived from an EMBL/GenBank/DDBJ whole genome shotgun (WGS) entry which is preliminary data.</text>
</comment>
<dbReference type="InterPro" id="IPR020845">
    <property type="entry name" value="AMP-binding_CS"/>
</dbReference>
<sequence length="567" mass="62889">MPISSPYPPLQVEVTNVLDYAFPTNLTPSDEPLWIDSEDPSKALSARQALQWIKRTSFGLTRLGLQRGDVVMLYTTNHIFIPPVYYGIVGGGFVFSAANPTYTVPELVHQMQNLGAKVLLVQPELLGPALEAASQAGIPRGRIFQFTDDEVPTRQGIADWRSSMVGTAAQGNAYQWPRFSVDEAKTAVATINFSSGTTGLPKGVCISHANLIANAAQTIFMLHAEQRPSRDVSRTPDRYVGMLPLYHAFGQSWVMFVALRLQVPTYIMRTFRFEAFLQAVQRYGVTMLQVPPPVLTMLCKRPETAQYKLTTLREVVSGAAPLSRSLQNEVQRRFGVRLYQGWGMTEVTCGGMLVPAGVSEESGSVGVLVPETEARLVDEAGGEIGRPVQPGRSERGELFVRGPQVCLRYWRNEAATKETLVGDGWLRTGDVCVVDERGWFWIVDRKKELIKVNGLQVAPAELEQVLLENEHVADAAVVGITIDDHEWPRAYVELQASSRGKVGPENITEWIKPKVAKHKHLAGGVVFVDEVPRLQSGKIQRKVMKDWAKRDAEELQRAGKTVFKARI</sequence>
<organism evidence="3 4">
    <name type="scientific">Cryphonectria parasitica (strain ATCC 38755 / EP155)</name>
    <dbReference type="NCBI Taxonomy" id="660469"/>
    <lineage>
        <taxon>Eukaryota</taxon>
        <taxon>Fungi</taxon>
        <taxon>Dikarya</taxon>
        <taxon>Ascomycota</taxon>
        <taxon>Pezizomycotina</taxon>
        <taxon>Sordariomycetes</taxon>
        <taxon>Sordariomycetidae</taxon>
        <taxon>Diaporthales</taxon>
        <taxon>Cryphonectriaceae</taxon>
        <taxon>Cryphonectria-Endothia species complex</taxon>
        <taxon>Cryphonectria</taxon>
    </lineage>
</organism>
<dbReference type="PROSITE" id="PS00455">
    <property type="entry name" value="AMP_BINDING"/>
    <property type="match status" value="1"/>
</dbReference>
<evidence type="ECO:0000259" key="1">
    <source>
        <dbReference type="Pfam" id="PF00501"/>
    </source>
</evidence>
<dbReference type="PANTHER" id="PTHR24096">
    <property type="entry name" value="LONG-CHAIN-FATTY-ACID--COA LIGASE"/>
    <property type="match status" value="1"/>
</dbReference>
<dbReference type="OrthoDB" id="6509636at2759"/>
<dbReference type="InterPro" id="IPR042099">
    <property type="entry name" value="ANL_N_sf"/>
</dbReference>
<evidence type="ECO:0000313" key="3">
    <source>
        <dbReference type="EMBL" id="KAF3764411.1"/>
    </source>
</evidence>
<proteinExistence type="predicted"/>
<dbReference type="GO" id="GO:0016405">
    <property type="term" value="F:CoA-ligase activity"/>
    <property type="evidence" value="ECO:0007669"/>
    <property type="project" value="TreeGrafter"/>
</dbReference>
<dbReference type="Gene3D" id="3.30.300.30">
    <property type="match status" value="1"/>
</dbReference>
<dbReference type="Gene3D" id="3.40.50.12780">
    <property type="entry name" value="N-terminal domain of ligase-like"/>
    <property type="match status" value="1"/>
</dbReference>
<dbReference type="InterPro" id="IPR025110">
    <property type="entry name" value="AMP-bd_C"/>
</dbReference>
<dbReference type="SUPFAM" id="SSF56801">
    <property type="entry name" value="Acetyl-CoA synthetase-like"/>
    <property type="match status" value="1"/>
</dbReference>
<dbReference type="AlphaFoldDB" id="A0A9P4Y0Q3"/>
<dbReference type="Pfam" id="PF00501">
    <property type="entry name" value="AMP-binding"/>
    <property type="match status" value="1"/>
</dbReference>
<evidence type="ECO:0000313" key="4">
    <source>
        <dbReference type="Proteomes" id="UP000803844"/>
    </source>
</evidence>
<protein>
    <submittedName>
        <fullName evidence="3">4-coumarate-CoA ligase 2</fullName>
    </submittedName>
</protein>
<dbReference type="EMBL" id="MU032348">
    <property type="protein sequence ID" value="KAF3764411.1"/>
    <property type="molecule type" value="Genomic_DNA"/>
</dbReference>
<dbReference type="GeneID" id="63834410"/>
<accession>A0A9P4Y0Q3</accession>